<feature type="region of interest" description="Disordered" evidence="1">
    <location>
        <begin position="58"/>
        <end position="86"/>
    </location>
</feature>
<evidence type="ECO:0000313" key="4">
    <source>
        <dbReference type="Proteomes" id="UP000824056"/>
    </source>
</evidence>
<dbReference type="Proteomes" id="UP000824056">
    <property type="component" value="Unassembled WGS sequence"/>
</dbReference>
<protein>
    <submittedName>
        <fullName evidence="3">Uncharacterized protein</fullName>
    </submittedName>
</protein>
<accession>A0A9D2FT05</accession>
<sequence length="118" mass="12744">MEIARLAEQTYTIQLDKGWQVEKVKYGQKDALETILLADNAFTAAAVNGDDNQLTVTFKKDSAGSGTDKPTSPDKGSGTGVKTGDTTNLSFTVALFLLSGSASVILYMKTVKRRKQHE</sequence>
<reference evidence="3" key="2">
    <citation type="submission" date="2021-04" db="EMBL/GenBank/DDBJ databases">
        <authorList>
            <person name="Gilroy R."/>
        </authorList>
    </citation>
    <scope>NUCLEOTIDE SEQUENCE</scope>
    <source>
        <strain evidence="3">1068</strain>
    </source>
</reference>
<feature type="transmembrane region" description="Helical" evidence="2">
    <location>
        <begin position="89"/>
        <end position="108"/>
    </location>
</feature>
<evidence type="ECO:0000313" key="3">
    <source>
        <dbReference type="EMBL" id="HIZ66212.1"/>
    </source>
</evidence>
<dbReference type="EMBL" id="DXBG01000234">
    <property type="protein sequence ID" value="HIZ66212.1"/>
    <property type="molecule type" value="Genomic_DNA"/>
</dbReference>
<dbReference type="AlphaFoldDB" id="A0A9D2FT05"/>
<keyword evidence="2" id="KW-0812">Transmembrane</keyword>
<organism evidence="3 4">
    <name type="scientific">Candidatus Blautia pullicola</name>
    <dbReference type="NCBI Taxonomy" id="2838498"/>
    <lineage>
        <taxon>Bacteria</taxon>
        <taxon>Bacillati</taxon>
        <taxon>Bacillota</taxon>
        <taxon>Clostridia</taxon>
        <taxon>Lachnospirales</taxon>
        <taxon>Lachnospiraceae</taxon>
        <taxon>Blautia</taxon>
    </lineage>
</organism>
<name>A0A9D2FT05_9FIRM</name>
<evidence type="ECO:0000256" key="2">
    <source>
        <dbReference type="SAM" id="Phobius"/>
    </source>
</evidence>
<keyword evidence="2" id="KW-0472">Membrane</keyword>
<evidence type="ECO:0000256" key="1">
    <source>
        <dbReference type="SAM" id="MobiDB-lite"/>
    </source>
</evidence>
<keyword evidence="2" id="KW-1133">Transmembrane helix</keyword>
<comment type="caution">
    <text evidence="3">The sequence shown here is derived from an EMBL/GenBank/DDBJ whole genome shotgun (WGS) entry which is preliminary data.</text>
</comment>
<reference evidence="3" key="1">
    <citation type="journal article" date="2021" name="PeerJ">
        <title>Extensive microbial diversity within the chicken gut microbiome revealed by metagenomics and culture.</title>
        <authorList>
            <person name="Gilroy R."/>
            <person name="Ravi A."/>
            <person name="Getino M."/>
            <person name="Pursley I."/>
            <person name="Horton D.L."/>
            <person name="Alikhan N.F."/>
            <person name="Baker D."/>
            <person name="Gharbi K."/>
            <person name="Hall N."/>
            <person name="Watson M."/>
            <person name="Adriaenssens E.M."/>
            <person name="Foster-Nyarko E."/>
            <person name="Jarju S."/>
            <person name="Secka A."/>
            <person name="Antonio M."/>
            <person name="Oren A."/>
            <person name="Chaudhuri R.R."/>
            <person name="La Ragione R."/>
            <person name="Hildebrand F."/>
            <person name="Pallen M.J."/>
        </authorList>
    </citation>
    <scope>NUCLEOTIDE SEQUENCE</scope>
    <source>
        <strain evidence="3">1068</strain>
    </source>
</reference>
<proteinExistence type="predicted"/>
<gene>
    <name evidence="3" type="ORF">H9809_09990</name>
</gene>